<protein>
    <submittedName>
        <fullName evidence="12">Multidrug ABC transporter ATP-binding protein</fullName>
    </submittedName>
</protein>
<feature type="transmembrane region" description="Helical" evidence="9">
    <location>
        <begin position="65"/>
        <end position="87"/>
    </location>
</feature>
<keyword evidence="6 12" id="KW-0067">ATP-binding</keyword>
<dbReference type="PANTHER" id="PTHR43394">
    <property type="entry name" value="ATP-DEPENDENT PERMEASE MDL1, MITOCHONDRIAL"/>
    <property type="match status" value="1"/>
</dbReference>
<organism evidence="12 13">
    <name type="scientific">Clostridium isatidis</name>
    <dbReference type="NCBI Taxonomy" id="182773"/>
    <lineage>
        <taxon>Bacteria</taxon>
        <taxon>Bacillati</taxon>
        <taxon>Bacillota</taxon>
        <taxon>Clostridia</taxon>
        <taxon>Eubacteriales</taxon>
        <taxon>Clostridiaceae</taxon>
        <taxon>Clostridium</taxon>
    </lineage>
</organism>
<name>A0A343JCP8_9CLOT</name>
<comment type="subcellular location">
    <subcellularLocation>
        <location evidence="1">Cell membrane</location>
        <topology evidence="1">Multi-pass membrane protein</topology>
    </subcellularLocation>
</comment>
<dbReference type="InterPro" id="IPR003593">
    <property type="entry name" value="AAA+_ATPase"/>
</dbReference>
<dbReference type="KEGG" id="cia:BEN51_07365"/>
<dbReference type="PANTHER" id="PTHR43394:SF1">
    <property type="entry name" value="ATP-BINDING CASSETTE SUB-FAMILY B MEMBER 10, MITOCHONDRIAL"/>
    <property type="match status" value="1"/>
</dbReference>
<dbReference type="GO" id="GO:0016887">
    <property type="term" value="F:ATP hydrolysis activity"/>
    <property type="evidence" value="ECO:0007669"/>
    <property type="project" value="InterPro"/>
</dbReference>
<evidence type="ECO:0000256" key="7">
    <source>
        <dbReference type="ARBA" id="ARBA00022989"/>
    </source>
</evidence>
<dbReference type="PROSITE" id="PS50929">
    <property type="entry name" value="ABC_TM1F"/>
    <property type="match status" value="1"/>
</dbReference>
<dbReference type="Pfam" id="PF00664">
    <property type="entry name" value="ABC_membrane"/>
    <property type="match status" value="1"/>
</dbReference>
<keyword evidence="2" id="KW-0813">Transport</keyword>
<dbReference type="PROSITE" id="PS50893">
    <property type="entry name" value="ABC_TRANSPORTER_2"/>
    <property type="match status" value="1"/>
</dbReference>
<dbReference type="EMBL" id="CP016786">
    <property type="protein sequence ID" value="ASW43306.1"/>
    <property type="molecule type" value="Genomic_DNA"/>
</dbReference>
<dbReference type="Gene3D" id="1.20.1560.10">
    <property type="entry name" value="ABC transporter type 1, transmembrane domain"/>
    <property type="match status" value="1"/>
</dbReference>
<proteinExistence type="predicted"/>
<dbReference type="Proteomes" id="UP000264883">
    <property type="component" value="Chromosome"/>
</dbReference>
<dbReference type="GO" id="GO:0005524">
    <property type="term" value="F:ATP binding"/>
    <property type="evidence" value="ECO:0007669"/>
    <property type="project" value="UniProtKB-KW"/>
</dbReference>
<keyword evidence="5" id="KW-0547">Nucleotide-binding</keyword>
<evidence type="ECO:0000256" key="4">
    <source>
        <dbReference type="ARBA" id="ARBA00022692"/>
    </source>
</evidence>
<dbReference type="Gene3D" id="3.40.50.300">
    <property type="entry name" value="P-loop containing nucleotide triphosphate hydrolases"/>
    <property type="match status" value="1"/>
</dbReference>
<feature type="domain" description="ABC transporter" evidence="10">
    <location>
        <begin position="345"/>
        <end position="586"/>
    </location>
</feature>
<dbReference type="CDD" id="cd18548">
    <property type="entry name" value="ABC_6TM_Tm287_like"/>
    <property type="match status" value="1"/>
</dbReference>
<dbReference type="FunFam" id="3.40.50.300:FF:000854">
    <property type="entry name" value="Multidrug ABC transporter ATP-binding protein"/>
    <property type="match status" value="1"/>
</dbReference>
<feature type="transmembrane region" description="Helical" evidence="9">
    <location>
        <begin position="285"/>
        <end position="309"/>
    </location>
</feature>
<evidence type="ECO:0000256" key="3">
    <source>
        <dbReference type="ARBA" id="ARBA00022475"/>
    </source>
</evidence>
<sequence>MIKLLKYLKSKDWIFIFISLLFIVCQVWLDLKLPDYMSDITALIQTPNAEMIEIWKAGGKMLVCALGSLIASVIVGYFISGIAAGLSKTLRSNIFRKVESFSMHEINQFSVPSLITRSTNDITQVQMIIAMGLQVLIKAPITAVWALGKISSTSWQWTTATAVAVVALLIVVSGSFLLALPKFKIIQTLTDNLNKVARENLTGIRVVRAYNAEKYQEDKFEKANDEITKTNLFTGRVMGILMPFIQIIMSGLSLSIYWIGAYLINDVSIQNPADVVNRFSVFSDMVVFSSYAIQVVIAFMMLVIVFIMLPRAQVAANRINEVLDTPLTIINGTRKSDEEAQVGEIEFKNVYFKYPDAESSTDYVLENINFKVNKGETIAFIGATGSGKSTLINLIPRFYDVTSGEVLVNGVNVKEYDKNYLTNKIGYVSQRTVMFSGTVESNVSYGDNGKEKLGIDAVKRAVEIAQGKDFVEKLEKQYESEVAQGGTNLSGGQKQRLSIARAIHRDPEIYIFDDSFSALDYRTDKVLRAVLNKETKGKTKLIVAQRIGTIKDADKIVVLDEGKIVGIGKHKELLKTCEVYREIAYSQLSKEELENE</sequence>
<evidence type="ECO:0000259" key="10">
    <source>
        <dbReference type="PROSITE" id="PS50893"/>
    </source>
</evidence>
<dbReference type="OrthoDB" id="9762778at2"/>
<evidence type="ECO:0000256" key="6">
    <source>
        <dbReference type="ARBA" id="ARBA00022840"/>
    </source>
</evidence>
<dbReference type="GO" id="GO:0005886">
    <property type="term" value="C:plasma membrane"/>
    <property type="evidence" value="ECO:0007669"/>
    <property type="project" value="UniProtKB-SubCell"/>
</dbReference>
<evidence type="ECO:0000256" key="5">
    <source>
        <dbReference type="ARBA" id="ARBA00022741"/>
    </source>
</evidence>
<keyword evidence="4 9" id="KW-0812">Transmembrane</keyword>
<feature type="domain" description="ABC transmembrane type-1" evidence="11">
    <location>
        <begin position="17"/>
        <end position="311"/>
    </location>
</feature>
<dbReference type="InterPro" id="IPR017871">
    <property type="entry name" value="ABC_transporter-like_CS"/>
</dbReference>
<evidence type="ECO:0000256" key="1">
    <source>
        <dbReference type="ARBA" id="ARBA00004651"/>
    </source>
</evidence>
<feature type="transmembrane region" description="Helical" evidence="9">
    <location>
        <begin position="160"/>
        <end position="180"/>
    </location>
</feature>
<feature type="transmembrane region" description="Helical" evidence="9">
    <location>
        <begin position="12"/>
        <end position="29"/>
    </location>
</feature>
<dbReference type="InterPro" id="IPR027417">
    <property type="entry name" value="P-loop_NTPase"/>
</dbReference>
<keyword evidence="8 9" id="KW-0472">Membrane</keyword>
<dbReference type="SMART" id="SM00382">
    <property type="entry name" value="AAA"/>
    <property type="match status" value="1"/>
</dbReference>
<dbReference type="InterPro" id="IPR039421">
    <property type="entry name" value="Type_1_exporter"/>
</dbReference>
<evidence type="ECO:0000313" key="13">
    <source>
        <dbReference type="Proteomes" id="UP000264883"/>
    </source>
</evidence>
<dbReference type="InterPro" id="IPR036640">
    <property type="entry name" value="ABC1_TM_sf"/>
</dbReference>
<evidence type="ECO:0000256" key="9">
    <source>
        <dbReference type="SAM" id="Phobius"/>
    </source>
</evidence>
<feature type="transmembrane region" description="Helical" evidence="9">
    <location>
        <begin position="127"/>
        <end position="148"/>
    </location>
</feature>
<dbReference type="GO" id="GO:0015421">
    <property type="term" value="F:ABC-type oligopeptide transporter activity"/>
    <property type="evidence" value="ECO:0007669"/>
    <property type="project" value="TreeGrafter"/>
</dbReference>
<dbReference type="AlphaFoldDB" id="A0A343JCP8"/>
<dbReference type="SUPFAM" id="SSF52540">
    <property type="entry name" value="P-loop containing nucleoside triphosphate hydrolases"/>
    <property type="match status" value="1"/>
</dbReference>
<keyword evidence="7 9" id="KW-1133">Transmembrane helix</keyword>
<gene>
    <name evidence="12" type="ORF">BEN51_07365</name>
</gene>
<dbReference type="InterPro" id="IPR003439">
    <property type="entry name" value="ABC_transporter-like_ATP-bd"/>
</dbReference>
<dbReference type="SUPFAM" id="SSF90123">
    <property type="entry name" value="ABC transporter transmembrane region"/>
    <property type="match status" value="1"/>
</dbReference>
<accession>A0A343JCP8</accession>
<dbReference type="Pfam" id="PF00005">
    <property type="entry name" value="ABC_tran"/>
    <property type="match status" value="1"/>
</dbReference>
<evidence type="ECO:0000259" key="11">
    <source>
        <dbReference type="PROSITE" id="PS50929"/>
    </source>
</evidence>
<evidence type="ECO:0000256" key="8">
    <source>
        <dbReference type="ARBA" id="ARBA00023136"/>
    </source>
</evidence>
<dbReference type="InterPro" id="IPR011527">
    <property type="entry name" value="ABC1_TM_dom"/>
</dbReference>
<dbReference type="RefSeq" id="WP_119865442.1">
    <property type="nucleotide sequence ID" value="NZ_CP016786.1"/>
</dbReference>
<evidence type="ECO:0000256" key="2">
    <source>
        <dbReference type="ARBA" id="ARBA00022448"/>
    </source>
</evidence>
<feature type="transmembrane region" description="Helical" evidence="9">
    <location>
        <begin position="240"/>
        <end position="265"/>
    </location>
</feature>
<keyword evidence="13" id="KW-1185">Reference proteome</keyword>
<evidence type="ECO:0000313" key="12">
    <source>
        <dbReference type="EMBL" id="ASW43306.1"/>
    </source>
</evidence>
<dbReference type="PROSITE" id="PS00211">
    <property type="entry name" value="ABC_TRANSPORTER_1"/>
    <property type="match status" value="1"/>
</dbReference>
<reference evidence="12 13" key="1">
    <citation type="submission" date="2016-08" db="EMBL/GenBank/DDBJ databases">
        <title>Complete Genome Sequence Of The Indigo Reducing Clostridium isatidis DSM15098.</title>
        <authorList>
            <person name="Little G.T."/>
            <person name="Minton N.P."/>
        </authorList>
    </citation>
    <scope>NUCLEOTIDE SEQUENCE [LARGE SCALE GENOMIC DNA]</scope>
    <source>
        <strain evidence="12 13">DSM 15098</strain>
    </source>
</reference>
<keyword evidence="3" id="KW-1003">Cell membrane</keyword>